<evidence type="ECO:0000313" key="3">
    <source>
        <dbReference type="Proteomes" id="UP001610432"/>
    </source>
</evidence>
<comment type="caution">
    <text evidence="2">The sequence shown here is derived from an EMBL/GenBank/DDBJ whole genome shotgun (WGS) entry which is preliminary data.</text>
</comment>
<feature type="region of interest" description="Disordered" evidence="1">
    <location>
        <begin position="113"/>
        <end position="135"/>
    </location>
</feature>
<accession>A0ABR4LY10</accession>
<protein>
    <submittedName>
        <fullName evidence="2">Uncharacterized protein</fullName>
    </submittedName>
</protein>
<dbReference type="RefSeq" id="XP_070888416.1">
    <property type="nucleotide sequence ID" value="XM_071027509.1"/>
</dbReference>
<evidence type="ECO:0000313" key="2">
    <source>
        <dbReference type="EMBL" id="KAL2869437.1"/>
    </source>
</evidence>
<gene>
    <name evidence="2" type="ORF">BJX67DRAFT_331364</name>
</gene>
<dbReference type="Proteomes" id="UP001610432">
    <property type="component" value="Unassembled WGS sequence"/>
</dbReference>
<proteinExistence type="predicted"/>
<name>A0ABR4LY10_9EURO</name>
<evidence type="ECO:0000256" key="1">
    <source>
        <dbReference type="SAM" id="MobiDB-lite"/>
    </source>
</evidence>
<dbReference type="GeneID" id="98142581"/>
<reference evidence="2 3" key="1">
    <citation type="submission" date="2024-07" db="EMBL/GenBank/DDBJ databases">
        <title>Section-level genome sequencing and comparative genomics of Aspergillus sections Usti and Cavernicolus.</title>
        <authorList>
            <consortium name="Lawrence Berkeley National Laboratory"/>
            <person name="Nybo J.L."/>
            <person name="Vesth T.C."/>
            <person name="Theobald S."/>
            <person name="Frisvad J.C."/>
            <person name="Larsen T.O."/>
            <person name="Kjaerboelling I."/>
            <person name="Rothschild-Mancinelli K."/>
            <person name="Lyhne E.K."/>
            <person name="Kogle M.E."/>
            <person name="Barry K."/>
            <person name="Clum A."/>
            <person name="Na H."/>
            <person name="Ledsgaard L."/>
            <person name="Lin J."/>
            <person name="Lipzen A."/>
            <person name="Kuo A."/>
            <person name="Riley R."/>
            <person name="Mondo S."/>
            <person name="Labutti K."/>
            <person name="Haridas S."/>
            <person name="Pangalinan J."/>
            <person name="Salamov A.A."/>
            <person name="Simmons B.A."/>
            <person name="Magnuson J.K."/>
            <person name="Chen J."/>
            <person name="Drula E."/>
            <person name="Henrissat B."/>
            <person name="Wiebenga A."/>
            <person name="Lubbers R.J."/>
            <person name="Gomes A.C."/>
            <person name="Macurrencykelacurrency M.R."/>
            <person name="Stajich J."/>
            <person name="Grigoriev I.V."/>
            <person name="Mortensen U.H."/>
            <person name="De Vries R.P."/>
            <person name="Baker S.E."/>
            <person name="Andersen M.R."/>
        </authorList>
    </citation>
    <scope>NUCLEOTIDE SEQUENCE [LARGE SCALE GENOMIC DNA]</scope>
    <source>
        <strain evidence="2 3">CBS 449.75</strain>
    </source>
</reference>
<dbReference type="EMBL" id="JBFXLQ010000009">
    <property type="protein sequence ID" value="KAL2869437.1"/>
    <property type="molecule type" value="Genomic_DNA"/>
</dbReference>
<sequence>MCAVSLAAGAWPKEAWALAGGLSVTLILGAANHRLHNFRIPPCGFRDLDSMERIPIFPKSLRVLSPAFVGHFFLSRKTQRSPRIWTRKESWATQILATTKALKSKNLISLLKMESQPSPRHLPGPPPLQSRKEPSNPSYLLLVSKDCKVALKGRRHHGNCGTTMRGRLVSSRPTICSNSDINHHLRTSGRMWISSKGQVDDLEKWCLR</sequence>
<keyword evidence="3" id="KW-1185">Reference proteome</keyword>
<organism evidence="2 3">
    <name type="scientific">Aspergillus lucknowensis</name>
    <dbReference type="NCBI Taxonomy" id="176173"/>
    <lineage>
        <taxon>Eukaryota</taxon>
        <taxon>Fungi</taxon>
        <taxon>Dikarya</taxon>
        <taxon>Ascomycota</taxon>
        <taxon>Pezizomycotina</taxon>
        <taxon>Eurotiomycetes</taxon>
        <taxon>Eurotiomycetidae</taxon>
        <taxon>Eurotiales</taxon>
        <taxon>Aspergillaceae</taxon>
        <taxon>Aspergillus</taxon>
        <taxon>Aspergillus subgen. Nidulantes</taxon>
    </lineage>
</organism>